<dbReference type="PROSITE" id="PS50878">
    <property type="entry name" value="RT_POL"/>
    <property type="match status" value="1"/>
</dbReference>
<protein>
    <submittedName>
        <fullName evidence="3">Reverse transcriptase domain-containing protein</fullName>
    </submittedName>
</protein>
<dbReference type="RefSeq" id="WP_341629399.1">
    <property type="nucleotide sequence ID" value="NZ_JBAKBA010000167.1"/>
</dbReference>
<keyword evidence="3" id="KW-0695">RNA-directed DNA polymerase</keyword>
<proteinExistence type="inferred from homology"/>
<evidence type="ECO:0000313" key="4">
    <source>
        <dbReference type="Proteomes" id="UP001366060"/>
    </source>
</evidence>
<dbReference type="PANTHER" id="PTHR34047">
    <property type="entry name" value="NUCLEAR INTRON MATURASE 1, MITOCHONDRIAL-RELATED"/>
    <property type="match status" value="1"/>
</dbReference>
<dbReference type="InterPro" id="IPR051083">
    <property type="entry name" value="GrpII_Intron_Splice-Mob/Def"/>
</dbReference>
<evidence type="ECO:0000259" key="2">
    <source>
        <dbReference type="PROSITE" id="PS50878"/>
    </source>
</evidence>
<feature type="non-terminal residue" evidence="3">
    <location>
        <position position="1"/>
    </location>
</feature>
<feature type="non-terminal residue" evidence="3">
    <location>
        <position position="80"/>
    </location>
</feature>
<dbReference type="GO" id="GO:0003964">
    <property type="term" value="F:RNA-directed DNA polymerase activity"/>
    <property type="evidence" value="ECO:0007669"/>
    <property type="project" value="UniProtKB-KW"/>
</dbReference>
<dbReference type="Proteomes" id="UP001366060">
    <property type="component" value="Unassembled WGS sequence"/>
</dbReference>
<name>A0ABU9HGY5_9GAMM</name>
<evidence type="ECO:0000313" key="3">
    <source>
        <dbReference type="EMBL" id="MEL0661045.1"/>
    </source>
</evidence>
<dbReference type="Pfam" id="PF00078">
    <property type="entry name" value="RVT_1"/>
    <property type="match status" value="1"/>
</dbReference>
<reference evidence="3 4" key="1">
    <citation type="submission" date="2024-02" db="EMBL/GenBank/DDBJ databases">
        <title>Bacteria isolated from the canopy kelp, Nereocystis luetkeana.</title>
        <authorList>
            <person name="Pfister C.A."/>
            <person name="Younker I.T."/>
            <person name="Light S.H."/>
        </authorList>
    </citation>
    <scope>NUCLEOTIDE SEQUENCE [LARGE SCALE GENOMIC DNA]</scope>
    <source>
        <strain evidence="3 4">TI.2.07</strain>
    </source>
</reference>
<feature type="domain" description="Reverse transcriptase" evidence="2">
    <location>
        <begin position="1"/>
        <end position="80"/>
    </location>
</feature>
<dbReference type="InterPro" id="IPR000477">
    <property type="entry name" value="RT_dom"/>
</dbReference>
<keyword evidence="4" id="KW-1185">Reference proteome</keyword>
<keyword evidence="3" id="KW-0808">Transferase</keyword>
<dbReference type="InterPro" id="IPR043502">
    <property type="entry name" value="DNA/RNA_pol_sf"/>
</dbReference>
<dbReference type="PANTHER" id="PTHR34047:SF8">
    <property type="entry name" value="PROTEIN YKFC"/>
    <property type="match status" value="1"/>
</dbReference>
<sequence>VDIDLSKFFDEVNHDILMNRVGRKIKDKALMELLGRVLRARIAEAETGLWFPSDKGLPQGGPLTPLLSNIILDEQDKKLT</sequence>
<evidence type="ECO:0000256" key="1">
    <source>
        <dbReference type="ARBA" id="ARBA00034120"/>
    </source>
</evidence>
<dbReference type="EMBL" id="JBAKBA010000167">
    <property type="protein sequence ID" value="MEL0661045.1"/>
    <property type="molecule type" value="Genomic_DNA"/>
</dbReference>
<dbReference type="SUPFAM" id="SSF56672">
    <property type="entry name" value="DNA/RNA polymerases"/>
    <property type="match status" value="1"/>
</dbReference>
<organism evidence="3 4">
    <name type="scientific">Psychromonas arctica</name>
    <dbReference type="NCBI Taxonomy" id="168275"/>
    <lineage>
        <taxon>Bacteria</taxon>
        <taxon>Pseudomonadati</taxon>
        <taxon>Pseudomonadota</taxon>
        <taxon>Gammaproteobacteria</taxon>
        <taxon>Alteromonadales</taxon>
        <taxon>Psychromonadaceae</taxon>
        <taxon>Psychromonas</taxon>
    </lineage>
</organism>
<comment type="similarity">
    <text evidence="1">Belongs to the bacterial reverse transcriptase family.</text>
</comment>
<keyword evidence="3" id="KW-0548">Nucleotidyltransferase</keyword>
<gene>
    <name evidence="3" type="ORF">V6255_18190</name>
</gene>
<comment type="caution">
    <text evidence="3">The sequence shown here is derived from an EMBL/GenBank/DDBJ whole genome shotgun (WGS) entry which is preliminary data.</text>
</comment>
<accession>A0ABU9HGY5</accession>